<dbReference type="Pfam" id="PF00104">
    <property type="entry name" value="Hormone_recep"/>
    <property type="match status" value="1"/>
</dbReference>
<evidence type="ECO:0000256" key="1">
    <source>
        <dbReference type="ARBA" id="ARBA00022723"/>
    </source>
</evidence>
<dbReference type="GO" id="GO:0045944">
    <property type="term" value="P:positive regulation of transcription by RNA polymerase II"/>
    <property type="evidence" value="ECO:0007669"/>
    <property type="project" value="TreeGrafter"/>
</dbReference>
<keyword evidence="8 9" id="KW-0539">Nucleus</keyword>
<dbReference type="AlphaFoldDB" id="A0A914APW2"/>
<dbReference type="CDD" id="cd06916">
    <property type="entry name" value="NR_DBD_like"/>
    <property type="match status" value="1"/>
</dbReference>
<dbReference type="InterPro" id="IPR013088">
    <property type="entry name" value="Znf_NHR/GATA"/>
</dbReference>
<dbReference type="RefSeq" id="XP_038065668.1">
    <property type="nucleotide sequence ID" value="XM_038209740.1"/>
</dbReference>
<evidence type="ECO:0000256" key="5">
    <source>
        <dbReference type="ARBA" id="ARBA00023125"/>
    </source>
</evidence>
<evidence type="ECO:0000313" key="14">
    <source>
        <dbReference type="Proteomes" id="UP000887568"/>
    </source>
</evidence>
<feature type="compositionally biased region" description="Basic and acidic residues" evidence="10">
    <location>
        <begin position="441"/>
        <end position="461"/>
    </location>
</feature>
<dbReference type="GO" id="GO:0090575">
    <property type="term" value="C:RNA polymerase II transcription regulator complex"/>
    <property type="evidence" value="ECO:0007669"/>
    <property type="project" value="TreeGrafter"/>
</dbReference>
<dbReference type="Gene3D" id="3.30.50.10">
    <property type="entry name" value="Erythroid Transcription Factor GATA-1, subunit A"/>
    <property type="match status" value="1"/>
</dbReference>
<dbReference type="OMA" id="LTWEDQA"/>
<feature type="domain" description="NR LBD" evidence="12">
    <location>
        <begin position="456"/>
        <end position="680"/>
    </location>
</feature>
<dbReference type="SUPFAM" id="SSF48508">
    <property type="entry name" value="Nuclear receptor ligand-binding domain"/>
    <property type="match status" value="1"/>
</dbReference>
<dbReference type="SMART" id="SM00430">
    <property type="entry name" value="HOLI"/>
    <property type="match status" value="1"/>
</dbReference>
<name>A0A914APW2_PATMI</name>
<dbReference type="GeneID" id="119735801"/>
<evidence type="ECO:0000256" key="4">
    <source>
        <dbReference type="ARBA" id="ARBA00023015"/>
    </source>
</evidence>
<dbReference type="InterPro" id="IPR050234">
    <property type="entry name" value="Nuclear_hormone_rcpt_NR1"/>
</dbReference>
<feature type="compositionally biased region" description="Low complexity" evidence="10">
    <location>
        <begin position="137"/>
        <end position="156"/>
    </location>
</feature>
<feature type="region of interest" description="Disordered" evidence="10">
    <location>
        <begin position="186"/>
        <end position="331"/>
    </location>
</feature>
<dbReference type="Pfam" id="PF00105">
    <property type="entry name" value="zf-C4"/>
    <property type="match status" value="1"/>
</dbReference>
<keyword evidence="5 9" id="KW-0238">DNA-binding</keyword>
<dbReference type="CDD" id="cd06929">
    <property type="entry name" value="NR_LBD_F1"/>
    <property type="match status" value="1"/>
</dbReference>
<organism evidence="13 14">
    <name type="scientific">Patiria miniata</name>
    <name type="common">Bat star</name>
    <name type="synonym">Asterina miniata</name>
    <dbReference type="NCBI Taxonomy" id="46514"/>
    <lineage>
        <taxon>Eukaryota</taxon>
        <taxon>Metazoa</taxon>
        <taxon>Echinodermata</taxon>
        <taxon>Eleutherozoa</taxon>
        <taxon>Asterozoa</taxon>
        <taxon>Asteroidea</taxon>
        <taxon>Valvatacea</taxon>
        <taxon>Valvatida</taxon>
        <taxon>Asterinidae</taxon>
        <taxon>Patiria</taxon>
    </lineage>
</organism>
<dbReference type="InterPro" id="IPR001723">
    <property type="entry name" value="Nuclear_hrmn_rcpt"/>
</dbReference>
<keyword evidence="4 9" id="KW-0805">Transcription regulation</keyword>
<accession>A0A914APW2</accession>
<evidence type="ECO:0000256" key="3">
    <source>
        <dbReference type="ARBA" id="ARBA00022833"/>
    </source>
</evidence>
<dbReference type="Gene3D" id="1.10.565.10">
    <property type="entry name" value="Retinoid X Receptor"/>
    <property type="match status" value="1"/>
</dbReference>
<dbReference type="PANTHER" id="PTHR24082">
    <property type="entry name" value="NUCLEAR HORMONE RECEPTOR"/>
    <property type="match status" value="1"/>
</dbReference>
<feature type="compositionally biased region" description="Basic and acidic residues" evidence="10">
    <location>
        <begin position="211"/>
        <end position="222"/>
    </location>
</feature>
<dbReference type="GO" id="GO:0004879">
    <property type="term" value="F:nuclear receptor activity"/>
    <property type="evidence" value="ECO:0007669"/>
    <property type="project" value="TreeGrafter"/>
</dbReference>
<dbReference type="InterPro" id="IPR035500">
    <property type="entry name" value="NHR-like_dom_sf"/>
</dbReference>
<dbReference type="GO" id="GO:0030154">
    <property type="term" value="P:cell differentiation"/>
    <property type="evidence" value="ECO:0007669"/>
    <property type="project" value="TreeGrafter"/>
</dbReference>
<evidence type="ECO:0000256" key="7">
    <source>
        <dbReference type="ARBA" id="ARBA00023170"/>
    </source>
</evidence>
<reference evidence="13" key="1">
    <citation type="submission" date="2022-11" db="UniProtKB">
        <authorList>
            <consortium name="EnsemblMetazoa"/>
        </authorList>
    </citation>
    <scope>IDENTIFICATION</scope>
</reference>
<keyword evidence="2 9" id="KW-0863">Zinc-finger</keyword>
<dbReference type="PANTHER" id="PTHR24082:SF507">
    <property type="entry name" value="BILE ACID RECEPTOR-RELATED"/>
    <property type="match status" value="1"/>
</dbReference>
<dbReference type="PROSITE" id="PS00031">
    <property type="entry name" value="NUCLEAR_REC_DBD_1"/>
    <property type="match status" value="1"/>
</dbReference>
<feature type="compositionally biased region" description="Basic and acidic residues" evidence="10">
    <location>
        <begin position="242"/>
        <end position="256"/>
    </location>
</feature>
<dbReference type="GO" id="GO:0000122">
    <property type="term" value="P:negative regulation of transcription by RNA polymerase II"/>
    <property type="evidence" value="ECO:0007669"/>
    <property type="project" value="TreeGrafter"/>
</dbReference>
<dbReference type="Proteomes" id="UP000887568">
    <property type="component" value="Unplaced"/>
</dbReference>
<dbReference type="GO" id="GO:0008270">
    <property type="term" value="F:zinc ion binding"/>
    <property type="evidence" value="ECO:0007669"/>
    <property type="project" value="UniProtKB-KW"/>
</dbReference>
<keyword evidence="14" id="KW-1185">Reference proteome</keyword>
<feature type="compositionally biased region" description="Basic and acidic residues" evidence="10">
    <location>
        <begin position="186"/>
        <end position="203"/>
    </location>
</feature>
<keyword evidence="7 9" id="KW-0675">Receptor</keyword>
<dbReference type="SMART" id="SM00399">
    <property type="entry name" value="ZnF_C4"/>
    <property type="match status" value="1"/>
</dbReference>
<proteinExistence type="inferred from homology"/>
<dbReference type="InterPro" id="IPR000536">
    <property type="entry name" value="Nucl_hrmn_rcpt_lig-bd"/>
</dbReference>
<dbReference type="GO" id="GO:0000978">
    <property type="term" value="F:RNA polymerase II cis-regulatory region sequence-specific DNA binding"/>
    <property type="evidence" value="ECO:0007669"/>
    <property type="project" value="TreeGrafter"/>
</dbReference>
<protein>
    <submittedName>
        <fullName evidence="13">Uncharacterized protein</fullName>
    </submittedName>
</protein>
<feature type="region of interest" description="Disordered" evidence="10">
    <location>
        <begin position="421"/>
        <end position="483"/>
    </location>
</feature>
<evidence type="ECO:0000256" key="10">
    <source>
        <dbReference type="SAM" id="MobiDB-lite"/>
    </source>
</evidence>
<comment type="subcellular location">
    <subcellularLocation>
        <location evidence="9">Nucleus</location>
    </subcellularLocation>
</comment>
<evidence type="ECO:0000256" key="8">
    <source>
        <dbReference type="ARBA" id="ARBA00023242"/>
    </source>
</evidence>
<keyword evidence="3 9" id="KW-0862">Zinc</keyword>
<dbReference type="PRINTS" id="PR00398">
    <property type="entry name" value="STRDHORMONER"/>
</dbReference>
<evidence type="ECO:0000259" key="12">
    <source>
        <dbReference type="PROSITE" id="PS51843"/>
    </source>
</evidence>
<dbReference type="SUPFAM" id="SSF57716">
    <property type="entry name" value="Glucocorticoid receptor-like (DNA-binding domain)"/>
    <property type="match status" value="1"/>
</dbReference>
<dbReference type="OrthoDB" id="6355676at2759"/>
<dbReference type="InterPro" id="IPR001628">
    <property type="entry name" value="Znf_hrmn_rcpt"/>
</dbReference>
<keyword evidence="6 9" id="KW-0804">Transcription</keyword>
<feature type="region of interest" description="Disordered" evidence="10">
    <location>
        <begin position="137"/>
        <end position="157"/>
    </location>
</feature>
<dbReference type="PRINTS" id="PR00047">
    <property type="entry name" value="STROIDFINGER"/>
</dbReference>
<comment type="similarity">
    <text evidence="9">Belongs to the nuclear hormone receptor family.</text>
</comment>
<evidence type="ECO:0000256" key="9">
    <source>
        <dbReference type="RuleBase" id="RU004334"/>
    </source>
</evidence>
<sequence length="680" mass="74877">MEETMAEGGLTCTSDDQTKVPLCVVCGDRANGMHYRALTCEGCKTFFRRNARKMADLRCEMGSNGKCVMDLYMRRHCGGCRMKKCLEVGMQVDRLWDKDRIKTRKPIIKKVKPITQSPSKEEPQGSMDPLACVASISDSTSSSLDPQSSMSDASSSLDQEIVDQHLELAAKIKAMYKQAEEYVKAQKERVPEEVQQKVSESLRKATSSMQKPKDEEPKRDSASEAASKTASSPAKRTFGGDATDKAVRDLDEDTLKPHKQQSVLPNSEFPPLSSLDPDQAQTASSGNSPHRRFVESPDCPWSADQLALMDLGSDAVGQERQTPCNQDPSSTRCLSWVCQSSVSHSPSKTSLRLPSTVNQDIEGAAEDGAVHATLIRSSSDLGCSTLAGPQADPCEGLKPYPPPSPLQRTRQVALDMPDTLDARPDLWSLPQDPNEGLPVTADDRGLRTGRSAEHESSKLLMDDGSSAEDSSAEAHENGGEEPEFDDMVFKHVMELMVMVLKNMTTFAKCLPGFRSLTWEDQAAVVKGAYLEYLVLTSAALYNPETKSFTSVLIPGQAYTKDVGIMGGLSKMADCITVFAEKMIKLELQEEEMALIFAICIMTPDRPDVKEVETVATQQQLLVEALQTCMRINHPGQHLFPKSLMLLTDVRDVTEKYMDDIMNLKLQGNSMLPLLSEMFNF</sequence>
<dbReference type="PROSITE" id="PS51843">
    <property type="entry name" value="NR_LBD"/>
    <property type="match status" value="1"/>
</dbReference>
<evidence type="ECO:0000256" key="6">
    <source>
        <dbReference type="ARBA" id="ARBA00023163"/>
    </source>
</evidence>
<evidence type="ECO:0000313" key="13">
    <source>
        <dbReference type="EnsemblMetazoa" id="XP_038065668.1"/>
    </source>
</evidence>
<feature type="compositionally biased region" description="Low complexity" evidence="10">
    <location>
        <begin position="223"/>
        <end position="234"/>
    </location>
</feature>
<dbReference type="EnsemblMetazoa" id="XM_038209740.1">
    <property type="protein sequence ID" value="XP_038065668.1"/>
    <property type="gene ID" value="LOC119735801"/>
</dbReference>
<feature type="compositionally biased region" description="Polar residues" evidence="10">
    <location>
        <begin position="319"/>
        <end position="331"/>
    </location>
</feature>
<feature type="compositionally biased region" description="Polar residues" evidence="10">
    <location>
        <begin position="279"/>
        <end position="288"/>
    </location>
</feature>
<evidence type="ECO:0000259" key="11">
    <source>
        <dbReference type="PROSITE" id="PS51030"/>
    </source>
</evidence>
<keyword evidence="1 9" id="KW-0479">Metal-binding</keyword>
<evidence type="ECO:0000256" key="2">
    <source>
        <dbReference type="ARBA" id="ARBA00022771"/>
    </source>
</evidence>
<feature type="domain" description="Nuclear receptor" evidence="11">
    <location>
        <begin position="20"/>
        <end position="97"/>
    </location>
</feature>
<dbReference type="PROSITE" id="PS51030">
    <property type="entry name" value="NUCLEAR_REC_DBD_2"/>
    <property type="match status" value="1"/>
</dbReference>